<dbReference type="GeneID" id="17351268"/>
<dbReference type="CDD" id="cd02195">
    <property type="entry name" value="SelD"/>
    <property type="match status" value="1"/>
</dbReference>
<evidence type="ECO:0008006" key="11">
    <source>
        <dbReference type="Google" id="ProtNLM"/>
    </source>
</evidence>
<dbReference type="GO" id="GO:0005737">
    <property type="term" value="C:cytoplasm"/>
    <property type="evidence" value="ECO:0007669"/>
    <property type="project" value="TreeGrafter"/>
</dbReference>
<dbReference type="KEGG" id="cvr:CHLNCDRAFT_37165"/>
<dbReference type="InterPro" id="IPR017584">
    <property type="entry name" value="Pyridine_nucleo_diS_OxRdtase_N"/>
</dbReference>
<evidence type="ECO:0000313" key="9">
    <source>
        <dbReference type="EMBL" id="EFN51834.1"/>
    </source>
</evidence>
<dbReference type="EMBL" id="GL433860">
    <property type="protein sequence ID" value="EFN51834.1"/>
    <property type="molecule type" value="Genomic_DNA"/>
</dbReference>
<dbReference type="InterPro" id="IPR016188">
    <property type="entry name" value="PurM-like_N"/>
</dbReference>
<keyword evidence="4" id="KW-0067">ATP-binding</keyword>
<dbReference type="GO" id="GO:0005524">
    <property type="term" value="F:ATP binding"/>
    <property type="evidence" value="ECO:0007669"/>
    <property type="project" value="UniProtKB-KW"/>
</dbReference>
<dbReference type="OMA" id="HACSDLW"/>
<evidence type="ECO:0000256" key="2">
    <source>
        <dbReference type="ARBA" id="ARBA00022741"/>
    </source>
</evidence>
<dbReference type="InterPro" id="IPR036921">
    <property type="entry name" value="PurM-like_N_sf"/>
</dbReference>
<evidence type="ECO:0000256" key="5">
    <source>
        <dbReference type="ARBA" id="ARBA00023266"/>
    </source>
</evidence>
<organism evidence="10">
    <name type="scientific">Chlorella variabilis</name>
    <name type="common">Green alga</name>
    <dbReference type="NCBI Taxonomy" id="554065"/>
    <lineage>
        <taxon>Eukaryota</taxon>
        <taxon>Viridiplantae</taxon>
        <taxon>Chlorophyta</taxon>
        <taxon>core chlorophytes</taxon>
        <taxon>Trebouxiophyceae</taxon>
        <taxon>Chlorellales</taxon>
        <taxon>Chlorellaceae</taxon>
        <taxon>Chlorella clade</taxon>
        <taxon>Chlorella</taxon>
    </lineage>
</organism>
<keyword evidence="1" id="KW-0808">Transferase</keyword>
<dbReference type="OrthoDB" id="409395at2759"/>
<dbReference type="Pfam" id="PF07992">
    <property type="entry name" value="Pyr_redox_2"/>
    <property type="match status" value="1"/>
</dbReference>
<dbReference type="InterPro" id="IPR036676">
    <property type="entry name" value="PurM-like_C_sf"/>
</dbReference>
<evidence type="ECO:0000259" key="8">
    <source>
        <dbReference type="Pfam" id="PF07992"/>
    </source>
</evidence>
<evidence type="ECO:0000256" key="4">
    <source>
        <dbReference type="ARBA" id="ARBA00022840"/>
    </source>
</evidence>
<dbReference type="AlphaFoldDB" id="E1ZQP7"/>
<dbReference type="RefSeq" id="XP_005843936.1">
    <property type="nucleotide sequence ID" value="XM_005843874.1"/>
</dbReference>
<dbReference type="PANTHER" id="PTHR10256">
    <property type="entry name" value="SELENIDE, WATER DIKINASE"/>
    <property type="match status" value="1"/>
</dbReference>
<feature type="domain" description="PurM-like C-terminal" evidence="7">
    <location>
        <begin position="589"/>
        <end position="760"/>
    </location>
</feature>
<proteinExistence type="predicted"/>
<evidence type="ECO:0000313" key="10">
    <source>
        <dbReference type="Proteomes" id="UP000008141"/>
    </source>
</evidence>
<dbReference type="InterPro" id="IPR004536">
    <property type="entry name" value="SPS/SelD"/>
</dbReference>
<protein>
    <recommendedName>
        <fullName evidence="11">Selenide, water dikinase</fullName>
    </recommendedName>
</protein>
<dbReference type="InterPro" id="IPR036188">
    <property type="entry name" value="FAD/NAD-bd_sf"/>
</dbReference>
<dbReference type="Gene3D" id="3.90.650.10">
    <property type="entry name" value="PurM-like C-terminal domain"/>
    <property type="match status" value="1"/>
</dbReference>
<accession>E1ZQP7</accession>
<dbReference type="InterPro" id="IPR023753">
    <property type="entry name" value="FAD/NAD-binding_dom"/>
</dbReference>
<sequence>MHPAVPVLRDLVLVGGGHSHVTVLKQFGMSPMAGVRLTLITSAIHTPYSGMLPGYISGFYTYDDVHIDLSRLARFAGARLVHAEAQGLDTQGQRVLLHDRPPLPYDVVSLNLGITPALSTVPGAADFTTPVKPISGVVARFEALLNKATTVDLPLRVAVVGGGASGVELACALQYRLSQERHRAGFTSELVVHVISRVPILSGLNPYARRAFLPLLRERGIALYEVSGGVVEVQPSALLLADGQRISFDECLWSTQASAAGWLADTGLPTDSDGFLLVDDFLRSDGGPPNVFAAGDVASNSSHPRPKAGVFAVRAGPPLAENLRHALLGQALQPWIPQKSFLSLITAGDKYAVATKSWLGMQGGWLWAWKDWIDRAFMAKFGADLDFATMEQLRSSQSPHQLPHALERGLSAEELALLAAAKMRCGGCGSKVGATSLGLVLQRLQDMGCQRANAQQQAVLIGLDEPDDAAVLEPPPPGHVMVQTVDFFRTMVSDPYLFGQIAANHALSDCHAMGAAPMAALAVAVVPLATAASMEEDLVQMLAGALSTLHAAGCALVGGHSSEGAELAVGFAVSGSVPREEILSKRGMEPGLAVIITKPVGTGILLAAEMRGGSKGRWMEAAVECMKQSNGPAVAVLRAHGVTACTDVTGFGVLGHLAEMARASKVVVSLDAAAVPVLEGALQCACDGFRSSLHRDNATVAAVLEGGPDSLEAGLFAVLVDPQTAGGLLASVPAEEAERCVAALKNAGYPHAAVVGRTNALPSGSTACLRLGG</sequence>
<dbReference type="Pfam" id="PF02769">
    <property type="entry name" value="AIRS_C"/>
    <property type="match status" value="1"/>
</dbReference>
<dbReference type="GO" id="GO:0004756">
    <property type="term" value="F:selenide, water dikinase activity"/>
    <property type="evidence" value="ECO:0007669"/>
    <property type="project" value="TreeGrafter"/>
</dbReference>
<dbReference type="InParanoid" id="E1ZQP7"/>
<keyword evidence="3" id="KW-0418">Kinase</keyword>
<evidence type="ECO:0000259" key="6">
    <source>
        <dbReference type="Pfam" id="PF00586"/>
    </source>
</evidence>
<keyword evidence="10" id="KW-1185">Reference proteome</keyword>
<dbReference type="SUPFAM" id="SSF56042">
    <property type="entry name" value="PurM C-terminal domain-like"/>
    <property type="match status" value="1"/>
</dbReference>
<dbReference type="NCBIfam" id="TIGR03169">
    <property type="entry name" value="Nterm_to_SelD"/>
    <property type="match status" value="1"/>
</dbReference>
<dbReference type="eggNOG" id="KOG3939">
    <property type="taxonomic scope" value="Eukaryota"/>
</dbReference>
<dbReference type="PRINTS" id="PR00368">
    <property type="entry name" value="FADPNR"/>
</dbReference>
<keyword evidence="2" id="KW-0547">Nucleotide-binding</keyword>
<dbReference type="Proteomes" id="UP000008141">
    <property type="component" value="Unassembled WGS sequence"/>
</dbReference>
<evidence type="ECO:0000259" key="7">
    <source>
        <dbReference type="Pfam" id="PF02769"/>
    </source>
</evidence>
<keyword evidence="5" id="KW-0711">Selenium</keyword>
<dbReference type="GO" id="GO:0016491">
    <property type="term" value="F:oxidoreductase activity"/>
    <property type="evidence" value="ECO:0007669"/>
    <property type="project" value="InterPro"/>
</dbReference>
<dbReference type="SUPFAM" id="SSF51905">
    <property type="entry name" value="FAD/NAD(P)-binding domain"/>
    <property type="match status" value="2"/>
</dbReference>
<feature type="domain" description="PurM-like N-terminal" evidence="6">
    <location>
        <begin position="467"/>
        <end position="577"/>
    </location>
</feature>
<gene>
    <name evidence="9" type="ORF">CHLNCDRAFT_37165</name>
</gene>
<dbReference type="GO" id="GO:0016260">
    <property type="term" value="P:selenocysteine biosynthetic process"/>
    <property type="evidence" value="ECO:0007669"/>
    <property type="project" value="TreeGrafter"/>
</dbReference>
<evidence type="ECO:0000256" key="3">
    <source>
        <dbReference type="ARBA" id="ARBA00022777"/>
    </source>
</evidence>
<dbReference type="NCBIfam" id="TIGR00476">
    <property type="entry name" value="selD"/>
    <property type="match status" value="1"/>
</dbReference>
<dbReference type="Pfam" id="PF00586">
    <property type="entry name" value="AIRS"/>
    <property type="match status" value="1"/>
</dbReference>
<dbReference type="PANTHER" id="PTHR10256:SF0">
    <property type="entry name" value="INACTIVE SELENIDE, WATER DIKINASE-LIKE PROTEIN-RELATED"/>
    <property type="match status" value="1"/>
</dbReference>
<evidence type="ECO:0000256" key="1">
    <source>
        <dbReference type="ARBA" id="ARBA00022679"/>
    </source>
</evidence>
<dbReference type="InterPro" id="IPR010918">
    <property type="entry name" value="PurM-like_C_dom"/>
</dbReference>
<dbReference type="STRING" id="554065.E1ZQP7"/>
<feature type="domain" description="FAD/NAD(P)-binding" evidence="8">
    <location>
        <begin position="10"/>
        <end position="313"/>
    </location>
</feature>
<reference evidence="9 10" key="1">
    <citation type="journal article" date="2010" name="Plant Cell">
        <title>The Chlorella variabilis NC64A genome reveals adaptation to photosymbiosis, coevolution with viruses, and cryptic sex.</title>
        <authorList>
            <person name="Blanc G."/>
            <person name="Duncan G."/>
            <person name="Agarkova I."/>
            <person name="Borodovsky M."/>
            <person name="Gurnon J."/>
            <person name="Kuo A."/>
            <person name="Lindquist E."/>
            <person name="Lucas S."/>
            <person name="Pangilinan J."/>
            <person name="Polle J."/>
            <person name="Salamov A."/>
            <person name="Terry A."/>
            <person name="Yamada T."/>
            <person name="Dunigan D.D."/>
            <person name="Grigoriev I.V."/>
            <person name="Claverie J.M."/>
            <person name="Van Etten J.L."/>
        </authorList>
    </citation>
    <scope>NUCLEOTIDE SEQUENCE [LARGE SCALE GENOMIC DNA]</scope>
    <source>
        <strain evidence="9 10">NC64A</strain>
    </source>
</reference>
<name>E1ZQP7_CHLVA</name>
<dbReference type="Gene3D" id="3.50.50.100">
    <property type="match status" value="1"/>
</dbReference>
<dbReference type="SUPFAM" id="SSF55326">
    <property type="entry name" value="PurM N-terminal domain-like"/>
    <property type="match status" value="1"/>
</dbReference>
<dbReference type="Gene3D" id="3.30.1330.10">
    <property type="entry name" value="PurM-like, N-terminal domain"/>
    <property type="match status" value="1"/>
</dbReference>